<accession>A0ABP8YLQ3</accession>
<evidence type="ECO:0000313" key="2">
    <source>
        <dbReference type="Proteomes" id="UP001500556"/>
    </source>
</evidence>
<dbReference type="Proteomes" id="UP001500556">
    <property type="component" value="Unassembled WGS sequence"/>
</dbReference>
<protein>
    <recommendedName>
        <fullName evidence="3">Winged helix DNA-binding domain-containing protein</fullName>
    </recommendedName>
</protein>
<organism evidence="1 2">
    <name type="scientific">Pedococcus ginsenosidimutans</name>
    <dbReference type="NCBI Taxonomy" id="490570"/>
    <lineage>
        <taxon>Bacteria</taxon>
        <taxon>Bacillati</taxon>
        <taxon>Actinomycetota</taxon>
        <taxon>Actinomycetes</taxon>
        <taxon>Micrococcales</taxon>
        <taxon>Intrasporangiaceae</taxon>
        <taxon>Pedococcus</taxon>
    </lineage>
</organism>
<proteinExistence type="predicted"/>
<keyword evidence="2" id="KW-1185">Reference proteome</keyword>
<dbReference type="PANTHER" id="PTHR38479">
    <property type="entry name" value="LMO0824 PROTEIN"/>
    <property type="match status" value="1"/>
</dbReference>
<evidence type="ECO:0008006" key="3">
    <source>
        <dbReference type="Google" id="ProtNLM"/>
    </source>
</evidence>
<evidence type="ECO:0000313" key="1">
    <source>
        <dbReference type="EMBL" id="GAA4729545.1"/>
    </source>
</evidence>
<name>A0ABP8YLQ3_9MICO</name>
<dbReference type="InterPro" id="IPR009351">
    <property type="entry name" value="AlkZ-like"/>
</dbReference>
<sequence length="374" mass="40957">MSAKGEVSVTWPQALAWRMGRQLLDPVGGLSVGGVVQRLGAVPAMDESLAELAVRTRRTRSHPGELGEALALGEVVKAFAFRGAVHYLSAEDGGAYLALRAAGRQWERKSWVDHYGLTRQAWPAFREVVRDALSDGPVTMAELGAAVTSRQAYRHLRPVFDEGAGTLLKPLSWQGDLGFGPPRDGRPTFQRLDAGPRWTGIPDLDDAGRHAVEAYLRTYGPATREHVHHWLGNGLSAGRRRIDGWLDSLRERLVPVDVQGTTALVLEADVEDLVATQPSREVRLLPGHDQWVMGPGTKDEQVTPASRRELVTRKANPVIVGGVVRATWRVRGGEVVVSGLDDDVPRQALEQEVTRISVMLGRRSLAQVSRVRDT</sequence>
<dbReference type="RefSeq" id="WP_345504664.1">
    <property type="nucleotide sequence ID" value="NZ_BAABLO010000012.1"/>
</dbReference>
<dbReference type="Pfam" id="PF06224">
    <property type="entry name" value="AlkZ-like"/>
    <property type="match status" value="1"/>
</dbReference>
<reference evidence="2" key="1">
    <citation type="journal article" date="2019" name="Int. J. Syst. Evol. Microbiol.">
        <title>The Global Catalogue of Microorganisms (GCM) 10K type strain sequencing project: providing services to taxonomists for standard genome sequencing and annotation.</title>
        <authorList>
            <consortium name="The Broad Institute Genomics Platform"/>
            <consortium name="The Broad Institute Genome Sequencing Center for Infectious Disease"/>
            <person name="Wu L."/>
            <person name="Ma J."/>
        </authorList>
    </citation>
    <scope>NUCLEOTIDE SEQUENCE [LARGE SCALE GENOMIC DNA]</scope>
    <source>
        <strain evidence="2">JCM 18961</strain>
    </source>
</reference>
<gene>
    <name evidence="1" type="ORF">GCM10025782_30650</name>
</gene>
<comment type="caution">
    <text evidence="1">The sequence shown here is derived from an EMBL/GenBank/DDBJ whole genome shotgun (WGS) entry which is preliminary data.</text>
</comment>
<dbReference type="EMBL" id="BAABLO010000012">
    <property type="protein sequence ID" value="GAA4729545.1"/>
    <property type="molecule type" value="Genomic_DNA"/>
</dbReference>
<dbReference type="PANTHER" id="PTHR38479:SF2">
    <property type="entry name" value="WINGED HELIX DNA-BINDING DOMAIN-CONTAINING PROTEIN"/>
    <property type="match status" value="1"/>
</dbReference>